<evidence type="ECO:0000259" key="6">
    <source>
        <dbReference type="Pfam" id="PF07715"/>
    </source>
</evidence>
<feature type="region of interest" description="Disordered" evidence="4">
    <location>
        <begin position="834"/>
        <end position="859"/>
    </location>
</feature>
<dbReference type="Gene3D" id="2.60.40.1120">
    <property type="entry name" value="Carboxypeptidase-like, regulatory domain"/>
    <property type="match status" value="1"/>
</dbReference>
<dbReference type="Gene3D" id="2.170.130.10">
    <property type="entry name" value="TonB-dependent receptor, plug domain"/>
    <property type="match status" value="1"/>
</dbReference>
<organism evidence="8 9">
    <name type="scientific">Ilyomonas limi</name>
    <dbReference type="NCBI Taxonomy" id="2575867"/>
    <lineage>
        <taxon>Bacteria</taxon>
        <taxon>Pseudomonadati</taxon>
        <taxon>Bacteroidota</taxon>
        <taxon>Chitinophagia</taxon>
        <taxon>Chitinophagales</taxon>
        <taxon>Chitinophagaceae</taxon>
        <taxon>Ilyomonas</taxon>
    </lineage>
</organism>
<protein>
    <submittedName>
        <fullName evidence="8">TonB-dependent receptor</fullName>
    </submittedName>
</protein>
<comment type="caution">
    <text evidence="8">The sequence shown here is derived from an EMBL/GenBank/DDBJ whole genome shotgun (WGS) entry which is preliminary data.</text>
</comment>
<dbReference type="InterPro" id="IPR012910">
    <property type="entry name" value="Plug_dom"/>
</dbReference>
<evidence type="ECO:0000313" key="8">
    <source>
        <dbReference type="EMBL" id="TKK69776.1"/>
    </source>
</evidence>
<keyword evidence="9" id="KW-1185">Reference proteome</keyword>
<dbReference type="PANTHER" id="PTHR40980:SF4">
    <property type="entry name" value="TONB-DEPENDENT RECEPTOR-LIKE BETA-BARREL DOMAIN-CONTAINING PROTEIN"/>
    <property type="match status" value="1"/>
</dbReference>
<evidence type="ECO:0000256" key="1">
    <source>
        <dbReference type="ARBA" id="ARBA00004442"/>
    </source>
</evidence>
<dbReference type="PANTHER" id="PTHR40980">
    <property type="entry name" value="PLUG DOMAIN-CONTAINING PROTEIN"/>
    <property type="match status" value="1"/>
</dbReference>
<dbReference type="AlphaFoldDB" id="A0A4U3L7I3"/>
<comment type="subcellular location">
    <subcellularLocation>
        <location evidence="1">Cell outer membrane</location>
    </subcellularLocation>
</comment>
<dbReference type="Proteomes" id="UP000305848">
    <property type="component" value="Unassembled WGS sequence"/>
</dbReference>
<evidence type="ECO:0000256" key="2">
    <source>
        <dbReference type="ARBA" id="ARBA00023136"/>
    </source>
</evidence>
<dbReference type="InterPro" id="IPR037066">
    <property type="entry name" value="Plug_dom_sf"/>
</dbReference>
<gene>
    <name evidence="8" type="ORF">FC093_06725</name>
</gene>
<reference evidence="8 9" key="1">
    <citation type="submission" date="2019-05" db="EMBL/GenBank/DDBJ databases">
        <title>Panacibacter sp. strain 17mud1-8 Genome sequencing and assembly.</title>
        <authorList>
            <person name="Chhetri G."/>
        </authorList>
    </citation>
    <scope>NUCLEOTIDE SEQUENCE [LARGE SCALE GENOMIC DNA]</scope>
    <source>
        <strain evidence="8 9">17mud1-8</strain>
    </source>
</reference>
<evidence type="ECO:0000313" key="9">
    <source>
        <dbReference type="Proteomes" id="UP000305848"/>
    </source>
</evidence>
<sequence>MIKPCTMQNIVVNFEVLFQNCTFMKRLIVLFVIFIIANSLTSLLAQTNGHILKGMVTGNGKKVESATIYILRSQDSSIFKTGITDKDGAFAIENVEDGSYLLAVEAIGYKKFYSDVLTLTASNTAFDLHTITLAAADAAMHTVVVTSKRPFIEQKIDKTVVNVEASPTNTGLSALEVLEKSPGVTIDNNNNISLKGKQGVIILIDGKPTYLSGEDLANYLKNLSANQLDQIEIMSQPSAKYDASGNSGIINIKTKKNKAAGFNGNISTSAIIAAYFKNTNSINLNWRKNKVNLFGNYGYSRWEGFNDLYINRSLRTGKEAAYDRYSNQYSFNRYSGKPQNFKAGIDYYATKKTTLGAAVTGNFENNQFVSKSRANIYDSLYNFVQFNQAHSDSRETWNNLGFNLNFQQKLDTLGTELTADADYIFYHNKNLQDNSNYLFSSDSVLIETKDQHNPNPYLLHGNLPSNIDIYTFKSDFHHPFKKDAVLEAGIKISYVKTDNNAQYTLQNNDTKERFVDTTRSNHFIYKENINAAYVNLQKQFKKWGVQLGLRAEQTIADGKQVTKGQSFHKNYTKLFPTTYLSYKANDKNTFALSYGRRIERPGYESLNPFQEQLDRYTYRQGNPLLQPQFSHNIELSYNYKGQLNISTNYTNTTDIINDVLITVKQPGDSNYTTFQTSQNIASSENIGLSVNYNKQLVKWWSVNVFTNVYYNHYKGVINDGSGNEDINTGMAGLSGNMSNQFNFGKGWSGELSGWFRSQQLESSTILARSMGMFSFGAGKKILNDKGSIRLNVRDPFYLARFRGKNETDKGLTVISNKWDNRRVTISFNYRFGKANGQQQRRRSSASEDEQNRIHTGGQQ</sequence>
<dbReference type="OrthoDB" id="905812at2"/>
<keyword evidence="5" id="KW-0812">Transmembrane</keyword>
<keyword evidence="2 5" id="KW-0472">Membrane</keyword>
<proteinExistence type="predicted"/>
<dbReference type="Pfam" id="PF07715">
    <property type="entry name" value="Plug"/>
    <property type="match status" value="1"/>
</dbReference>
<dbReference type="GO" id="GO:0009279">
    <property type="term" value="C:cell outer membrane"/>
    <property type="evidence" value="ECO:0007669"/>
    <property type="project" value="UniProtKB-SubCell"/>
</dbReference>
<evidence type="ECO:0000256" key="4">
    <source>
        <dbReference type="SAM" id="MobiDB-lite"/>
    </source>
</evidence>
<dbReference type="InterPro" id="IPR008969">
    <property type="entry name" value="CarboxyPept-like_regulatory"/>
</dbReference>
<keyword evidence="3" id="KW-0998">Cell outer membrane</keyword>
<dbReference type="EMBL" id="SZQL01000004">
    <property type="protein sequence ID" value="TKK69776.1"/>
    <property type="molecule type" value="Genomic_DNA"/>
</dbReference>
<dbReference type="Pfam" id="PF13620">
    <property type="entry name" value="CarboxypepD_reg"/>
    <property type="match status" value="1"/>
</dbReference>
<accession>A0A4U3L7I3</accession>
<feature type="transmembrane region" description="Helical" evidence="5">
    <location>
        <begin position="27"/>
        <end position="45"/>
    </location>
</feature>
<keyword evidence="8" id="KW-0675">Receptor</keyword>
<dbReference type="SUPFAM" id="SSF56935">
    <property type="entry name" value="Porins"/>
    <property type="match status" value="1"/>
</dbReference>
<dbReference type="Pfam" id="PF14905">
    <property type="entry name" value="OMP_b-brl_3"/>
    <property type="match status" value="1"/>
</dbReference>
<feature type="domain" description="Outer membrane protein beta-barrel" evidence="7">
    <location>
        <begin position="408"/>
        <end position="829"/>
    </location>
</feature>
<evidence type="ECO:0000256" key="5">
    <source>
        <dbReference type="SAM" id="Phobius"/>
    </source>
</evidence>
<name>A0A4U3L7I3_9BACT</name>
<keyword evidence="5" id="KW-1133">Transmembrane helix</keyword>
<dbReference type="InterPro" id="IPR041700">
    <property type="entry name" value="OMP_b-brl_3"/>
</dbReference>
<dbReference type="Gene3D" id="2.40.170.20">
    <property type="entry name" value="TonB-dependent receptor, beta-barrel domain"/>
    <property type="match status" value="1"/>
</dbReference>
<feature type="domain" description="TonB-dependent receptor plug" evidence="6">
    <location>
        <begin position="159"/>
        <end position="248"/>
    </location>
</feature>
<evidence type="ECO:0000256" key="3">
    <source>
        <dbReference type="ARBA" id="ARBA00023237"/>
    </source>
</evidence>
<dbReference type="InterPro" id="IPR036942">
    <property type="entry name" value="Beta-barrel_TonB_sf"/>
</dbReference>
<dbReference type="SUPFAM" id="SSF49464">
    <property type="entry name" value="Carboxypeptidase regulatory domain-like"/>
    <property type="match status" value="1"/>
</dbReference>
<evidence type="ECO:0000259" key="7">
    <source>
        <dbReference type="Pfam" id="PF14905"/>
    </source>
</evidence>